<dbReference type="GO" id="GO:0055052">
    <property type="term" value="C:ATP-binding cassette (ABC) transporter complex, substrate-binding subunit-containing"/>
    <property type="evidence" value="ECO:0007669"/>
    <property type="project" value="TreeGrafter"/>
</dbReference>
<evidence type="ECO:0000256" key="3">
    <source>
        <dbReference type="ARBA" id="ARBA00022729"/>
    </source>
</evidence>
<evidence type="ECO:0000256" key="1">
    <source>
        <dbReference type="ARBA" id="ARBA00008520"/>
    </source>
</evidence>
<dbReference type="PANTHER" id="PTHR30061">
    <property type="entry name" value="MALTOSE-BINDING PERIPLASMIC PROTEIN"/>
    <property type="match status" value="1"/>
</dbReference>
<comment type="similarity">
    <text evidence="1">Belongs to the bacterial solute-binding protein 1 family.</text>
</comment>
<dbReference type="SUPFAM" id="SSF53850">
    <property type="entry name" value="Periplasmic binding protein-like II"/>
    <property type="match status" value="1"/>
</dbReference>
<accession>A0A120DHT1</accession>
<gene>
    <name evidence="4" type="ORF">AEL95_09915</name>
</gene>
<evidence type="ECO:0000313" key="5">
    <source>
        <dbReference type="Proteomes" id="UP000067598"/>
    </source>
</evidence>
<organism evidence="4 5">
    <name type="scientific">Lactobacillus crispatus</name>
    <dbReference type="NCBI Taxonomy" id="47770"/>
    <lineage>
        <taxon>Bacteria</taxon>
        <taxon>Bacillati</taxon>
        <taxon>Bacillota</taxon>
        <taxon>Bacilli</taxon>
        <taxon>Lactobacillales</taxon>
        <taxon>Lactobacillaceae</taxon>
        <taxon>Lactobacillus</taxon>
    </lineage>
</organism>
<dbReference type="GO" id="GO:0042956">
    <property type="term" value="P:maltodextrin transmembrane transport"/>
    <property type="evidence" value="ECO:0007669"/>
    <property type="project" value="TreeGrafter"/>
</dbReference>
<comment type="caution">
    <text evidence="4">The sequence shown here is derived from an EMBL/GenBank/DDBJ whole genome shotgun (WGS) entry which is preliminary data.</text>
</comment>
<dbReference type="Gene3D" id="3.40.190.10">
    <property type="entry name" value="Periplasmic binding protein-like II"/>
    <property type="match status" value="1"/>
</dbReference>
<keyword evidence="3" id="KW-0732">Signal</keyword>
<dbReference type="EMBL" id="LJGP01000053">
    <property type="protein sequence ID" value="KWU02931.1"/>
    <property type="molecule type" value="Genomic_DNA"/>
</dbReference>
<dbReference type="PANTHER" id="PTHR30061:SF50">
    <property type="entry name" value="MALTOSE_MALTODEXTRIN-BINDING PERIPLASMIC PROTEIN"/>
    <property type="match status" value="1"/>
</dbReference>
<evidence type="ECO:0000256" key="2">
    <source>
        <dbReference type="ARBA" id="ARBA00022448"/>
    </source>
</evidence>
<proteinExistence type="inferred from homology"/>
<keyword evidence="2" id="KW-0813">Transport</keyword>
<dbReference type="RefSeq" id="WP_060462535.1">
    <property type="nucleotide sequence ID" value="NZ_AP025162.1"/>
</dbReference>
<dbReference type="GO" id="GO:0015768">
    <property type="term" value="P:maltose transport"/>
    <property type="evidence" value="ECO:0007669"/>
    <property type="project" value="TreeGrafter"/>
</dbReference>
<name>A0A120DHT1_9LACO</name>
<dbReference type="GO" id="GO:1901982">
    <property type="term" value="F:maltose binding"/>
    <property type="evidence" value="ECO:0007669"/>
    <property type="project" value="TreeGrafter"/>
</dbReference>
<evidence type="ECO:0000313" key="4">
    <source>
        <dbReference type="EMBL" id="KWU02931.1"/>
    </source>
</evidence>
<dbReference type="PATRIC" id="fig|47770.28.peg.1593"/>
<evidence type="ECO:0008006" key="6">
    <source>
        <dbReference type="Google" id="ProtNLM"/>
    </source>
</evidence>
<reference evidence="4 5" key="1">
    <citation type="journal article" date="2016" name="Microbiology (Mosc.)">
        <title>Comparison of Lactobacillus crispatus isolates from Lactobacillus-dominated vaginal microbiomes with isolates from microbiomes containing bacterial vaginosis-associated bacteria.</title>
        <authorList>
            <person name="Abdelmaksoud A.A."/>
            <person name="Koparde V.N."/>
            <person name="Sheth N.U."/>
            <person name="Serrano M.G."/>
            <person name="Glascock A.L."/>
            <person name="Fettweis J.M."/>
            <person name="Strauss Iii J.F."/>
            <person name="Buck G.A."/>
            <person name="Jefferson K.K."/>
        </authorList>
    </citation>
    <scope>NUCLEOTIDE SEQUENCE [LARGE SCALE GENOMIC DNA]</scope>
    <source>
        <strain evidence="4 5">VMC3</strain>
    </source>
</reference>
<dbReference type="Pfam" id="PF13416">
    <property type="entry name" value="SBP_bac_8"/>
    <property type="match status" value="1"/>
</dbReference>
<dbReference type="InterPro" id="IPR006059">
    <property type="entry name" value="SBP"/>
</dbReference>
<dbReference type="Proteomes" id="UP000067598">
    <property type="component" value="Unassembled WGS sequence"/>
</dbReference>
<protein>
    <recommendedName>
        <fullName evidence="6">Extracellular solute-binding protein</fullName>
    </recommendedName>
</protein>
<dbReference type="AlphaFoldDB" id="A0A120DHT1"/>
<sequence length="423" mass="48299">MKIKKGYWIPSLILLIVLLVGLSKSIYDSLHPTLTIGIYTGSSWDVPNSRQYRMINYITKKFKKDYPNVKVAYESGIRKSDYINWLSEKIVNGQAPDVMIIPQENFNVFASEGAFKNITNYVKRENIGHKFYSGALAAGQYNNKQYALPYETNPTILLANQKLLKQNGLTDLNKVQNVNYFRNLCHQISIKKNQYGITSNYNWYDAQLAYGSKLFEGDNHALDLETSKVRAGFNLIEDLNNDSQLHNVTSNMFDQGSVAFMPLNFAQYRTHTSYPYYVTQNSNFAIKTLKMPGKKSTPASTTCFAISSQSRKTGIAWKFIKLVCSDKQVQQKLMQNHWGCSIMPSVIKTKETARILARDESFKDSISTTQLDAILKDETVEPKFKNYYTVLARLDYQIETALNNGDLASQLFNIQLNINKQIQ</sequence>